<evidence type="ECO:0000256" key="5">
    <source>
        <dbReference type="ARBA" id="ARBA00022490"/>
    </source>
</evidence>
<dbReference type="NCBIfam" id="NF001985">
    <property type="entry name" value="PRK00777.1"/>
    <property type="match status" value="1"/>
</dbReference>
<organism evidence="23 24">
    <name type="scientific">Drosophila navojoa</name>
    <name type="common">Fruit fly</name>
    <dbReference type="NCBI Taxonomy" id="7232"/>
    <lineage>
        <taxon>Eukaryota</taxon>
        <taxon>Metazoa</taxon>
        <taxon>Ecdysozoa</taxon>
        <taxon>Arthropoda</taxon>
        <taxon>Hexapoda</taxon>
        <taxon>Insecta</taxon>
        <taxon>Pterygota</taxon>
        <taxon>Neoptera</taxon>
        <taxon>Endopterygota</taxon>
        <taxon>Diptera</taxon>
        <taxon>Brachycera</taxon>
        <taxon>Muscomorpha</taxon>
        <taxon>Ephydroidea</taxon>
        <taxon>Drosophilidae</taxon>
        <taxon>Drosophila</taxon>
    </lineage>
</organism>
<dbReference type="SUPFAM" id="SSF52374">
    <property type="entry name" value="Nucleotidylyl transferase"/>
    <property type="match status" value="1"/>
</dbReference>
<evidence type="ECO:0000313" key="23">
    <source>
        <dbReference type="EMBL" id="TDG44355.1"/>
    </source>
</evidence>
<evidence type="ECO:0000256" key="17">
    <source>
        <dbReference type="ARBA" id="ARBA00060565"/>
    </source>
</evidence>
<dbReference type="PANTHER" id="PTHR10695">
    <property type="entry name" value="DEPHOSPHO-COA KINASE-RELATED"/>
    <property type="match status" value="1"/>
</dbReference>
<dbReference type="OMA" id="EIHCHEV"/>
<comment type="catalytic activity">
    <reaction evidence="14">
        <text>(R)-4'-phosphopantetheine + ATP + H(+) = 3'-dephospho-CoA + diphosphate</text>
        <dbReference type="Rhea" id="RHEA:19801"/>
        <dbReference type="ChEBI" id="CHEBI:15378"/>
        <dbReference type="ChEBI" id="CHEBI:30616"/>
        <dbReference type="ChEBI" id="CHEBI:33019"/>
        <dbReference type="ChEBI" id="CHEBI:57328"/>
        <dbReference type="ChEBI" id="CHEBI:61723"/>
        <dbReference type="EC" id="2.7.7.3"/>
    </reaction>
    <physiologicalReaction direction="left-to-right" evidence="14">
        <dbReference type="Rhea" id="RHEA:19802"/>
    </physiologicalReaction>
</comment>
<dbReference type="NCBIfam" id="TIGR00125">
    <property type="entry name" value="cyt_tran_rel"/>
    <property type="match status" value="1"/>
</dbReference>
<evidence type="ECO:0000256" key="15">
    <source>
        <dbReference type="ARBA" id="ARBA00051912"/>
    </source>
</evidence>
<dbReference type="STRING" id="7232.A0A484B990"/>
<comment type="subunit">
    <text evidence="3">Monomer.</text>
</comment>
<dbReference type="InterPro" id="IPR001977">
    <property type="entry name" value="Depp_CoAkinase"/>
</dbReference>
<dbReference type="GO" id="GO:0004140">
    <property type="term" value="F:dephospho-CoA kinase activity"/>
    <property type="evidence" value="ECO:0007669"/>
    <property type="project" value="UniProtKB-EC"/>
</dbReference>
<proteinExistence type="inferred from homology"/>
<evidence type="ECO:0000256" key="4">
    <source>
        <dbReference type="ARBA" id="ARBA00012392"/>
    </source>
</evidence>
<evidence type="ECO:0000259" key="22">
    <source>
        <dbReference type="Pfam" id="PF01467"/>
    </source>
</evidence>
<evidence type="ECO:0000256" key="3">
    <source>
        <dbReference type="ARBA" id="ARBA00011245"/>
    </source>
</evidence>
<evidence type="ECO:0000256" key="19">
    <source>
        <dbReference type="ARBA" id="ARBA00061673"/>
    </source>
</evidence>
<gene>
    <name evidence="23" type="ORF">AWZ03_009245</name>
</gene>
<comment type="function">
    <text evidence="16">Bifunctional enzyme that catalyzes the fourth and fifth sequential steps of CoA biosynthetic pathway. The fourth reaction is catalyzed by the phosphopantetheine adenylyltransferase, coded by the coaD domain; the fifth reaction is catalyzed by the dephospho-CoA kinase, coded by the coaE domain. May act as a point of CoA biosynthesis regulation.</text>
</comment>
<keyword evidence="24" id="KW-1185">Reference proteome</keyword>
<comment type="pathway">
    <text evidence="17">Cofactor biosynthesis; coenzyme A biosynthesis; CoA from (R)-pantothenate: step 4/5.</text>
</comment>
<dbReference type="EC" id="2.7.1.24" evidence="20"/>
<dbReference type="GO" id="GO:0015937">
    <property type="term" value="P:coenzyme A biosynthetic process"/>
    <property type="evidence" value="ECO:0007669"/>
    <property type="project" value="InterPro"/>
</dbReference>
<dbReference type="InterPro" id="IPR014729">
    <property type="entry name" value="Rossmann-like_a/b/a_fold"/>
</dbReference>
<keyword evidence="10" id="KW-0418">Kinase</keyword>
<evidence type="ECO:0000256" key="1">
    <source>
        <dbReference type="ARBA" id="ARBA00004305"/>
    </source>
</evidence>
<dbReference type="PANTHER" id="PTHR10695:SF46">
    <property type="entry name" value="BIFUNCTIONAL COENZYME A SYNTHASE-RELATED"/>
    <property type="match status" value="1"/>
</dbReference>
<dbReference type="EC" id="2.7.7.3" evidence="4"/>
<feature type="domain" description="Cytidyltransferase-like" evidence="22">
    <location>
        <begin position="143"/>
        <end position="284"/>
    </location>
</feature>
<comment type="caution">
    <text evidence="23">The sequence shown here is derived from an EMBL/GenBank/DDBJ whole genome shotgun (WGS) entry which is preliminary data.</text>
</comment>
<dbReference type="SUPFAM" id="SSF52540">
    <property type="entry name" value="P-loop containing nucleoside triphosphate hydrolases"/>
    <property type="match status" value="1"/>
</dbReference>
<comment type="pathway">
    <text evidence="18">Cofactor biosynthesis; coenzyme A biosynthesis; CoA from (R)-pantothenate: step 5/5.</text>
</comment>
<reference evidence="23 24" key="1">
    <citation type="journal article" date="2019" name="J. Hered.">
        <title>An Improved Genome Assembly for Drosophila navojoa, the Basal Species in the mojavensis Cluster.</title>
        <authorList>
            <person name="Vanderlinde T."/>
            <person name="Dupim E.G."/>
            <person name="Nazario-Yepiz N.O."/>
            <person name="Carvalho A.B."/>
        </authorList>
    </citation>
    <scope>NUCLEOTIDE SEQUENCE [LARGE SCALE GENOMIC DNA]</scope>
    <source>
        <strain evidence="23">Navoj_Jal97</strain>
        <tissue evidence="23">Whole organism</tissue>
    </source>
</reference>
<dbReference type="Pfam" id="PF01467">
    <property type="entry name" value="CTP_transf_like"/>
    <property type="match status" value="1"/>
</dbReference>
<dbReference type="CDD" id="cd02022">
    <property type="entry name" value="DPCK"/>
    <property type="match status" value="1"/>
</dbReference>
<keyword evidence="9" id="KW-0547">Nucleotide-binding</keyword>
<evidence type="ECO:0000256" key="2">
    <source>
        <dbReference type="ARBA" id="ARBA00004496"/>
    </source>
</evidence>
<dbReference type="Pfam" id="PF01121">
    <property type="entry name" value="CoaE"/>
    <property type="match status" value="1"/>
</dbReference>
<dbReference type="GO" id="GO:0005759">
    <property type="term" value="C:mitochondrial matrix"/>
    <property type="evidence" value="ECO:0007669"/>
    <property type="project" value="UniProtKB-SubCell"/>
</dbReference>
<dbReference type="PROSITE" id="PS51219">
    <property type="entry name" value="DPCK"/>
    <property type="match status" value="1"/>
</dbReference>
<sequence length="533" mass="59474">MASTGLLVVSNIKQLGKSLRSIEKYVNSLYIHINVTGSTQSASSPAWGRLISQLYADGSSYVGNKVDLRVLVAPLKEQSAVGGLSLRKPVDMIFSDAHQPELCDRLRNALNISQPTIFLNDANSCDFQLLETDVNQKVYPTVVLGGTFDRIHVGHKIFLTQAVLRACKRLVVGVTTAAMTKGKILPELILPVEQRIAELREFLLDIDNTLQYDIVPIDDPFGPTQHDPDMDLIVVSAETLRGGQKVNEIRAAKQLRQLEIFAIDIVESKVVDGIHESKVSSSNTRIDLLGTRWRQPEVGLDPVALTELKMFPYLFQPRPQLPARPYIIGLTGGIASGKSKMAERLGQMGAHVIDCDKVAHDVYEPGQACYEKIVKHFGEEILSDDGRIDRTKLGPLVFGNVKELETLNSIVWPELMVEVNRRLDELRAAANVPKVVVLEAAVLLKAGWEIHCHEVWSMIVPPDEAVRRIIERNNLSEKEARNRLANQVKNTDIVAKSQVIFSSQWDYDFTQLQAERAWKMLNKELDGRPQSSL</sequence>
<dbReference type="GO" id="GO:0005524">
    <property type="term" value="F:ATP binding"/>
    <property type="evidence" value="ECO:0007669"/>
    <property type="project" value="UniProtKB-KW"/>
</dbReference>
<dbReference type="OrthoDB" id="330671at2759"/>
<dbReference type="NCBIfam" id="TIGR00152">
    <property type="entry name" value="dephospho-CoA kinase"/>
    <property type="match status" value="1"/>
</dbReference>
<evidence type="ECO:0000256" key="7">
    <source>
        <dbReference type="ARBA" id="ARBA00022679"/>
    </source>
</evidence>
<accession>A0A484B990</accession>
<evidence type="ECO:0000256" key="10">
    <source>
        <dbReference type="ARBA" id="ARBA00022777"/>
    </source>
</evidence>
<keyword evidence="11" id="KW-0067">ATP-binding</keyword>
<comment type="subcellular location">
    <subcellularLocation>
        <location evidence="2">Cytoplasm</location>
    </subcellularLocation>
    <subcellularLocation>
        <location evidence="1">Mitochondrion matrix</location>
    </subcellularLocation>
</comment>
<dbReference type="Gene3D" id="3.40.50.300">
    <property type="entry name" value="P-loop containing nucleotide triphosphate hydrolases"/>
    <property type="match status" value="1"/>
</dbReference>
<comment type="catalytic activity">
    <reaction evidence="15">
        <text>3'-dephospho-CoA + ATP = ADP + CoA + H(+)</text>
        <dbReference type="Rhea" id="RHEA:18245"/>
        <dbReference type="ChEBI" id="CHEBI:15378"/>
        <dbReference type="ChEBI" id="CHEBI:30616"/>
        <dbReference type="ChEBI" id="CHEBI:57287"/>
        <dbReference type="ChEBI" id="CHEBI:57328"/>
        <dbReference type="ChEBI" id="CHEBI:456216"/>
        <dbReference type="EC" id="2.7.1.24"/>
    </reaction>
    <physiologicalReaction direction="left-to-right" evidence="15">
        <dbReference type="Rhea" id="RHEA:18246"/>
    </physiologicalReaction>
</comment>
<keyword evidence="5" id="KW-0963">Cytoplasm</keyword>
<evidence type="ECO:0000256" key="8">
    <source>
        <dbReference type="ARBA" id="ARBA00022695"/>
    </source>
</evidence>
<evidence type="ECO:0000256" key="13">
    <source>
        <dbReference type="ARBA" id="ARBA00023268"/>
    </source>
</evidence>
<name>A0A484B990_DRONA</name>
<protein>
    <recommendedName>
        <fullName evidence="21">Bifunctional coenzyme A synthase</fullName>
        <ecNumber evidence="20">2.7.1.24</ecNumber>
        <ecNumber evidence="4">2.7.7.3</ecNumber>
    </recommendedName>
</protein>
<dbReference type="InterPro" id="IPR004821">
    <property type="entry name" value="Cyt_trans-like"/>
</dbReference>
<evidence type="ECO:0000256" key="16">
    <source>
        <dbReference type="ARBA" id="ARBA00059677"/>
    </source>
</evidence>
<evidence type="ECO:0000256" key="9">
    <source>
        <dbReference type="ARBA" id="ARBA00022741"/>
    </source>
</evidence>
<dbReference type="FunFam" id="3.40.50.300:FF:000899">
    <property type="entry name" value="Bifunctional coenzyme A synthase"/>
    <property type="match status" value="1"/>
</dbReference>
<dbReference type="FunFam" id="3.40.50.620:FF:000089">
    <property type="entry name" value="Bifunctional coenzyme A synthase"/>
    <property type="match status" value="1"/>
</dbReference>
<dbReference type="Proteomes" id="UP000295192">
    <property type="component" value="Unassembled WGS sequence"/>
</dbReference>
<evidence type="ECO:0000256" key="20">
    <source>
        <dbReference type="ARBA" id="ARBA00066359"/>
    </source>
</evidence>
<evidence type="ECO:0000256" key="11">
    <source>
        <dbReference type="ARBA" id="ARBA00022840"/>
    </source>
</evidence>
<evidence type="ECO:0000256" key="21">
    <source>
        <dbReference type="ARBA" id="ARBA00067394"/>
    </source>
</evidence>
<comment type="similarity">
    <text evidence="19">In the central section; belongs to the eukaryotic CoaD family.</text>
</comment>
<keyword evidence="8" id="KW-0548">Nucleotidyltransferase</keyword>
<evidence type="ECO:0000256" key="18">
    <source>
        <dbReference type="ARBA" id="ARBA00060696"/>
    </source>
</evidence>
<keyword evidence="13" id="KW-0511">Multifunctional enzyme</keyword>
<evidence type="ECO:0000256" key="14">
    <source>
        <dbReference type="ARBA" id="ARBA00051310"/>
    </source>
</evidence>
<evidence type="ECO:0000256" key="12">
    <source>
        <dbReference type="ARBA" id="ARBA00023128"/>
    </source>
</evidence>
<dbReference type="Gene3D" id="3.40.50.620">
    <property type="entry name" value="HUPs"/>
    <property type="match status" value="1"/>
</dbReference>
<dbReference type="AlphaFoldDB" id="A0A484B990"/>
<dbReference type="InterPro" id="IPR027417">
    <property type="entry name" value="P-loop_NTPase"/>
</dbReference>
<evidence type="ECO:0000256" key="6">
    <source>
        <dbReference type="ARBA" id="ARBA00022553"/>
    </source>
</evidence>
<dbReference type="GO" id="GO:0004595">
    <property type="term" value="F:pantetheine-phosphate adenylyltransferase activity"/>
    <property type="evidence" value="ECO:0007669"/>
    <property type="project" value="UniProtKB-EC"/>
</dbReference>
<keyword evidence="7" id="KW-0808">Transferase</keyword>
<dbReference type="CDD" id="cd02164">
    <property type="entry name" value="PPAT_CoAS"/>
    <property type="match status" value="1"/>
</dbReference>
<evidence type="ECO:0000313" key="24">
    <source>
        <dbReference type="Proteomes" id="UP000295192"/>
    </source>
</evidence>
<keyword evidence="6" id="KW-0597">Phosphoprotein</keyword>
<dbReference type="EMBL" id="LSRL02000108">
    <property type="protein sequence ID" value="TDG44355.1"/>
    <property type="molecule type" value="Genomic_DNA"/>
</dbReference>
<keyword evidence="12" id="KW-0496">Mitochondrion</keyword>
<dbReference type="HAMAP" id="MF_00376">
    <property type="entry name" value="Dephospho_CoA_kinase"/>
    <property type="match status" value="1"/>
</dbReference>